<sequence length="349" mass="36633">MAAQWGVGMIGAGPGVSALHLPTLARLGESFRVVRVADGGSGRAADLAARTGARATSDAADVIADPAVEVVAICSPPELHAAQAIAAAHARKRAILCEKPLGTTHDEVDRVIEACRAHGTALVVGTNHLHDPAWGRAKHYMLEREWRVRGISVTLALPPNGRYHEAVTELPAMAPGGRRPAPDWGNPAVVAAIVRQLILGLAIHDLPLVRDLAPDLERVAFARPAPPIGCSVGFVASGVPVSLTAVMLAGGADALWRIRILTDGDEIDIDFPPAFVHRGSAAVTVRDADGREIRYPTDPEDGYVAEWRALAALIDGGQTTEYDEVAADAHFAIALADAAAEWIRAEAAS</sequence>
<accession>A0A916Y2G2</accession>
<keyword evidence="5" id="KW-1185">Reference proteome</keyword>
<evidence type="ECO:0000256" key="2">
    <source>
        <dbReference type="ARBA" id="ARBA00023002"/>
    </source>
</evidence>
<dbReference type="PANTHER" id="PTHR42840">
    <property type="entry name" value="NAD(P)-BINDING ROSSMANN-FOLD SUPERFAMILY PROTEIN-RELATED"/>
    <property type="match status" value="1"/>
</dbReference>
<dbReference type="InterPro" id="IPR036291">
    <property type="entry name" value="NAD(P)-bd_dom_sf"/>
</dbReference>
<dbReference type="PANTHER" id="PTHR42840:SF3">
    <property type="entry name" value="BINDING ROSSMANN FOLD OXIDOREDUCTASE, PUTATIVE (AFU_ORTHOLOGUE AFUA_2G10240)-RELATED"/>
    <property type="match status" value="1"/>
</dbReference>
<protein>
    <recommendedName>
        <fullName evidence="3">Gfo/Idh/MocA-like oxidoreductase N-terminal domain-containing protein</fullName>
    </recommendedName>
</protein>
<gene>
    <name evidence="4" type="ORF">GCM10010915_03000</name>
</gene>
<organism evidence="4 5">
    <name type="scientific">Microbacterium faecale</name>
    <dbReference type="NCBI Taxonomy" id="1804630"/>
    <lineage>
        <taxon>Bacteria</taxon>
        <taxon>Bacillati</taxon>
        <taxon>Actinomycetota</taxon>
        <taxon>Actinomycetes</taxon>
        <taxon>Micrococcales</taxon>
        <taxon>Microbacteriaceae</taxon>
        <taxon>Microbacterium</taxon>
    </lineage>
</organism>
<dbReference type="GO" id="GO:0016491">
    <property type="term" value="F:oxidoreductase activity"/>
    <property type="evidence" value="ECO:0007669"/>
    <property type="project" value="UniProtKB-KW"/>
</dbReference>
<evidence type="ECO:0000313" key="4">
    <source>
        <dbReference type="EMBL" id="GGD26348.1"/>
    </source>
</evidence>
<dbReference type="InterPro" id="IPR000683">
    <property type="entry name" value="Gfo/Idh/MocA-like_OxRdtase_N"/>
</dbReference>
<dbReference type="AlphaFoldDB" id="A0A916Y2G2"/>
<dbReference type="Gene3D" id="3.40.50.720">
    <property type="entry name" value="NAD(P)-binding Rossmann-like Domain"/>
    <property type="match status" value="1"/>
</dbReference>
<name>A0A916Y2G2_9MICO</name>
<reference evidence="4" key="1">
    <citation type="journal article" date="2014" name="Int. J. Syst. Evol. Microbiol.">
        <title>Complete genome sequence of Corynebacterium casei LMG S-19264T (=DSM 44701T), isolated from a smear-ripened cheese.</title>
        <authorList>
            <consortium name="US DOE Joint Genome Institute (JGI-PGF)"/>
            <person name="Walter F."/>
            <person name="Albersmeier A."/>
            <person name="Kalinowski J."/>
            <person name="Ruckert C."/>
        </authorList>
    </citation>
    <scope>NUCLEOTIDE SEQUENCE</scope>
    <source>
        <strain evidence="4">CGMCC 1.15152</strain>
    </source>
</reference>
<comment type="similarity">
    <text evidence="1">Belongs to the Gfo/Idh/MocA family.</text>
</comment>
<dbReference type="RefSeq" id="WP_188710561.1">
    <property type="nucleotide sequence ID" value="NZ_BMHO01000001.1"/>
</dbReference>
<evidence type="ECO:0000256" key="1">
    <source>
        <dbReference type="ARBA" id="ARBA00010928"/>
    </source>
</evidence>
<dbReference type="Pfam" id="PF01408">
    <property type="entry name" value="GFO_IDH_MocA"/>
    <property type="match status" value="1"/>
</dbReference>
<proteinExistence type="inferred from homology"/>
<dbReference type="EMBL" id="BMHO01000001">
    <property type="protein sequence ID" value="GGD26348.1"/>
    <property type="molecule type" value="Genomic_DNA"/>
</dbReference>
<reference evidence="4" key="2">
    <citation type="submission" date="2020-09" db="EMBL/GenBank/DDBJ databases">
        <authorList>
            <person name="Sun Q."/>
            <person name="Zhou Y."/>
        </authorList>
    </citation>
    <scope>NUCLEOTIDE SEQUENCE</scope>
    <source>
        <strain evidence="4">CGMCC 1.15152</strain>
    </source>
</reference>
<feature type="domain" description="Gfo/Idh/MocA-like oxidoreductase N-terminal" evidence="3">
    <location>
        <begin position="7"/>
        <end position="125"/>
    </location>
</feature>
<evidence type="ECO:0000313" key="5">
    <source>
        <dbReference type="Proteomes" id="UP000633205"/>
    </source>
</evidence>
<keyword evidence="2" id="KW-0560">Oxidoreductase</keyword>
<dbReference type="Proteomes" id="UP000633205">
    <property type="component" value="Unassembled WGS sequence"/>
</dbReference>
<evidence type="ECO:0000259" key="3">
    <source>
        <dbReference type="Pfam" id="PF01408"/>
    </source>
</evidence>
<dbReference type="GO" id="GO:0000166">
    <property type="term" value="F:nucleotide binding"/>
    <property type="evidence" value="ECO:0007669"/>
    <property type="project" value="InterPro"/>
</dbReference>
<dbReference type="SUPFAM" id="SSF51735">
    <property type="entry name" value="NAD(P)-binding Rossmann-fold domains"/>
    <property type="match status" value="1"/>
</dbReference>
<comment type="caution">
    <text evidence="4">The sequence shown here is derived from an EMBL/GenBank/DDBJ whole genome shotgun (WGS) entry which is preliminary data.</text>
</comment>
<dbReference type="Gene3D" id="3.30.360.10">
    <property type="entry name" value="Dihydrodipicolinate Reductase, domain 2"/>
    <property type="match status" value="1"/>
</dbReference>